<dbReference type="GO" id="GO:0005524">
    <property type="term" value="F:ATP binding"/>
    <property type="evidence" value="ECO:0007669"/>
    <property type="project" value="UniProtKB-KW"/>
</dbReference>
<dbReference type="OrthoDB" id="9802453at2"/>
<comment type="cofactor">
    <cofactor evidence="11">
        <name>Mg(2+)</name>
        <dbReference type="ChEBI" id="CHEBI:18420"/>
    </cofactor>
    <cofactor evidence="11">
        <name>Mn(2+)</name>
        <dbReference type="ChEBI" id="CHEBI:29035"/>
    </cofactor>
    <text evidence="11">Mg(2+). Can also accept Mn(2+).</text>
</comment>
<evidence type="ECO:0000313" key="14">
    <source>
        <dbReference type="Proteomes" id="UP000006683"/>
    </source>
</evidence>
<dbReference type="GO" id="GO:0006083">
    <property type="term" value="P:acetate metabolic process"/>
    <property type="evidence" value="ECO:0007669"/>
    <property type="project" value="TreeGrafter"/>
</dbReference>
<evidence type="ECO:0000256" key="3">
    <source>
        <dbReference type="ARBA" id="ARBA00011738"/>
    </source>
</evidence>
<keyword evidence="7 11" id="KW-0547">Nucleotide-binding</keyword>
<dbReference type="Pfam" id="PF00871">
    <property type="entry name" value="Acetate_kinase"/>
    <property type="match status" value="1"/>
</dbReference>
<comment type="subcellular location">
    <subcellularLocation>
        <location evidence="1 11">Cytoplasm</location>
    </subcellularLocation>
</comment>
<comment type="catalytic activity">
    <reaction evidence="11">
        <text>acetate + ATP = acetyl phosphate + ADP</text>
        <dbReference type="Rhea" id="RHEA:11352"/>
        <dbReference type="ChEBI" id="CHEBI:22191"/>
        <dbReference type="ChEBI" id="CHEBI:30089"/>
        <dbReference type="ChEBI" id="CHEBI:30616"/>
        <dbReference type="ChEBI" id="CHEBI:456216"/>
        <dbReference type="EC" id="2.7.2.1"/>
    </reaction>
</comment>
<evidence type="ECO:0000256" key="7">
    <source>
        <dbReference type="ARBA" id="ARBA00022741"/>
    </source>
</evidence>
<dbReference type="HAMAP" id="MF_00020">
    <property type="entry name" value="Acetate_kinase"/>
    <property type="match status" value="1"/>
</dbReference>
<dbReference type="InterPro" id="IPR023865">
    <property type="entry name" value="Aliphatic_acid_kinase_CS"/>
</dbReference>
<comment type="similarity">
    <text evidence="2 11 12">Belongs to the acetokinase family.</text>
</comment>
<evidence type="ECO:0000256" key="1">
    <source>
        <dbReference type="ARBA" id="ARBA00004496"/>
    </source>
</evidence>
<dbReference type="PROSITE" id="PS01076">
    <property type="entry name" value="ACETATE_KINASE_2"/>
    <property type="match status" value="1"/>
</dbReference>
<dbReference type="Proteomes" id="UP000006683">
    <property type="component" value="Chromosome"/>
</dbReference>
<feature type="binding site" evidence="11">
    <location>
        <begin position="330"/>
        <end position="334"/>
    </location>
    <ligand>
        <name>ATP</name>
        <dbReference type="ChEBI" id="CHEBI:30616"/>
    </ligand>
</feature>
<feature type="binding site" evidence="11">
    <location>
        <position position="9"/>
    </location>
    <ligand>
        <name>Mg(2+)</name>
        <dbReference type="ChEBI" id="CHEBI:18420"/>
    </ligand>
</feature>
<dbReference type="EMBL" id="CP002209">
    <property type="protein sequence ID" value="ADN76756.1"/>
    <property type="molecule type" value="Genomic_DNA"/>
</dbReference>
<evidence type="ECO:0000256" key="10">
    <source>
        <dbReference type="ARBA" id="ARBA00022842"/>
    </source>
</evidence>
<comment type="subunit">
    <text evidence="3 11">Homodimer.</text>
</comment>
<feature type="binding site" evidence="11">
    <location>
        <position position="16"/>
    </location>
    <ligand>
        <name>ATP</name>
        <dbReference type="ChEBI" id="CHEBI:30616"/>
    </ligand>
</feature>
<dbReference type="GO" id="GO:0006085">
    <property type="term" value="P:acetyl-CoA biosynthetic process"/>
    <property type="evidence" value="ECO:0007669"/>
    <property type="project" value="UniProtKB-UniRule"/>
</dbReference>
<evidence type="ECO:0000313" key="13">
    <source>
        <dbReference type="EMBL" id="ADN76756.1"/>
    </source>
</evidence>
<dbReference type="AlphaFoldDB" id="E1SPD9"/>
<keyword evidence="5 11" id="KW-0808">Transferase</keyword>
<evidence type="ECO:0000256" key="5">
    <source>
        <dbReference type="ARBA" id="ARBA00022679"/>
    </source>
</evidence>
<dbReference type="PRINTS" id="PR00471">
    <property type="entry name" value="ACETATEKNASE"/>
</dbReference>
<dbReference type="InterPro" id="IPR004372">
    <property type="entry name" value="Ac/propionate_kinase"/>
</dbReference>
<protein>
    <recommendedName>
        <fullName evidence="11">Acetate kinase</fullName>
        <ecNumber evidence="11">2.7.2.1</ecNumber>
    </recommendedName>
    <alternativeName>
        <fullName evidence="11">Acetokinase</fullName>
    </alternativeName>
</protein>
<keyword evidence="10 11" id="KW-0460">Magnesium</keyword>
<dbReference type="PANTHER" id="PTHR21060">
    <property type="entry name" value="ACETATE KINASE"/>
    <property type="match status" value="1"/>
</dbReference>
<dbReference type="EC" id="2.7.2.1" evidence="11"/>
<dbReference type="SUPFAM" id="SSF53067">
    <property type="entry name" value="Actin-like ATPase domain"/>
    <property type="match status" value="2"/>
</dbReference>
<dbReference type="GO" id="GO:0000287">
    <property type="term" value="F:magnesium ion binding"/>
    <property type="evidence" value="ECO:0007669"/>
    <property type="project" value="UniProtKB-UniRule"/>
</dbReference>
<keyword evidence="9 11" id="KW-0067">ATP-binding</keyword>
<name>E1SPD9_FERBD</name>
<dbReference type="RefSeq" id="WP_013346062.1">
    <property type="nucleotide sequence ID" value="NC_014541.1"/>
</dbReference>
<gene>
    <name evidence="11" type="primary">ackA</name>
    <name evidence="13" type="ordered locus">Fbal_2554</name>
</gene>
<dbReference type="STRING" id="550540.Fbal_2554"/>
<comment type="pathway">
    <text evidence="11">Metabolic intermediate biosynthesis; acetyl-CoA biosynthesis; acetyl-CoA from acetate: step 1/2.</text>
</comment>
<proteinExistence type="inferred from homology"/>
<evidence type="ECO:0000256" key="8">
    <source>
        <dbReference type="ARBA" id="ARBA00022777"/>
    </source>
</evidence>
<reference evidence="13 14" key="1">
    <citation type="journal article" date="2010" name="Stand. Genomic Sci.">
        <title>Complete genome sequence of Ferrimonas balearica type strain (PAT).</title>
        <authorList>
            <person name="Nolan M."/>
            <person name="Sikorski J."/>
            <person name="Davenport K."/>
            <person name="Lucas S."/>
            <person name="Glavina Del Rio T."/>
            <person name="Tice H."/>
            <person name="Cheng J."/>
            <person name="Goodwin L."/>
            <person name="Pitluck S."/>
            <person name="Liolios K."/>
            <person name="Ivanova N."/>
            <person name="Mavromatis K."/>
            <person name="Ovchinnikova G."/>
            <person name="Pati A."/>
            <person name="Chen A."/>
            <person name="Palaniappan K."/>
            <person name="Land M."/>
            <person name="Hauser L."/>
            <person name="Chang Y."/>
            <person name="Jeffries C."/>
            <person name="Tapia R."/>
            <person name="Brettin T."/>
            <person name="Detter J."/>
            <person name="Han C."/>
            <person name="Yasawong M."/>
            <person name="Rohde M."/>
            <person name="Tindall B."/>
            <person name="Goker M."/>
            <person name="Woyke T."/>
            <person name="Bristow J."/>
            <person name="Eisen J."/>
            <person name="Markowitz V."/>
            <person name="Hugenholtz P."/>
            <person name="Kyrpides N."/>
            <person name="Klenk H."/>
            <person name="Lapidus A."/>
        </authorList>
    </citation>
    <scope>NUCLEOTIDE SEQUENCE [LARGE SCALE GENOMIC DNA]</scope>
    <source>
        <strain evidence="14">DSM 9799 / CCM 4581 / KCTC 23876 / PAT</strain>
    </source>
</reference>
<evidence type="ECO:0000256" key="4">
    <source>
        <dbReference type="ARBA" id="ARBA00022490"/>
    </source>
</evidence>
<dbReference type="HOGENOM" id="CLU_020352_0_1_6"/>
<keyword evidence="14" id="KW-1185">Reference proteome</keyword>
<organism evidence="13 14">
    <name type="scientific">Ferrimonas balearica (strain DSM 9799 / CCM 4581 / KCTC 23876 / PAT)</name>
    <dbReference type="NCBI Taxonomy" id="550540"/>
    <lineage>
        <taxon>Bacteria</taxon>
        <taxon>Pseudomonadati</taxon>
        <taxon>Pseudomonadota</taxon>
        <taxon>Gammaproteobacteria</taxon>
        <taxon>Alteromonadales</taxon>
        <taxon>Ferrimonadaceae</taxon>
        <taxon>Ferrimonas</taxon>
    </lineage>
</organism>
<dbReference type="NCBIfam" id="TIGR00016">
    <property type="entry name" value="ackA"/>
    <property type="match status" value="1"/>
</dbReference>
<dbReference type="Gene3D" id="3.30.420.40">
    <property type="match status" value="2"/>
</dbReference>
<dbReference type="KEGG" id="fbl:Fbal_2554"/>
<dbReference type="GO" id="GO:0005829">
    <property type="term" value="C:cytosol"/>
    <property type="evidence" value="ECO:0007669"/>
    <property type="project" value="TreeGrafter"/>
</dbReference>
<feature type="binding site" evidence="11">
    <location>
        <begin position="282"/>
        <end position="284"/>
    </location>
    <ligand>
        <name>ATP</name>
        <dbReference type="ChEBI" id="CHEBI:30616"/>
    </ligand>
</feature>
<dbReference type="PANTHER" id="PTHR21060:SF21">
    <property type="entry name" value="ACETATE KINASE"/>
    <property type="match status" value="1"/>
</dbReference>
<evidence type="ECO:0000256" key="9">
    <source>
        <dbReference type="ARBA" id="ARBA00022840"/>
    </source>
</evidence>
<dbReference type="InterPro" id="IPR000890">
    <property type="entry name" value="Aliphatic_acid_kin_short-chain"/>
</dbReference>
<sequence>MSKLVLVLNCGSSSLKFAVIDAQTGDEHLSGLAECFNLVDARIKWKLDGNKDQADLGAGAAHREALDFMVNTILAKKPELAEQLVAVGHRVVHGGEKYTRSMLITDEVVHGIEECASLAPLHNPAALIGIRAAQASFTGLPQVAVFDTAFHQSMPAEAYSYAIPQKLYREHGIRRYGMHGTSHLYVSREAAKVLGQEVEATNVITCHLGNGGSVTAVRGGKSVDTSMGLTPLEGIVMGTRSGDLDPAIIFHLVDNLGYTLEEVNNMLNKQSGLLGLSEVTNDCRGIEEGYADGQKGCTLALEVFCYRLAKYVASYTVPLKRVDAIIFTGGIGENSDLIRKKVLEHLAIFGYEVDDEKNAAARFGNEGTITKDGSPIAMVIPTNEEFVIASDALALI</sequence>
<keyword evidence="8 11" id="KW-0418">Kinase</keyword>
<dbReference type="GeneID" id="67182761"/>
<evidence type="ECO:0000256" key="12">
    <source>
        <dbReference type="RuleBase" id="RU003835"/>
    </source>
</evidence>
<dbReference type="GO" id="GO:0008776">
    <property type="term" value="F:acetate kinase activity"/>
    <property type="evidence" value="ECO:0007669"/>
    <property type="project" value="UniProtKB-UniRule"/>
</dbReference>
<feature type="site" description="Transition state stabilizer" evidence="11">
    <location>
        <position position="179"/>
    </location>
</feature>
<dbReference type="InterPro" id="IPR043129">
    <property type="entry name" value="ATPase_NBD"/>
</dbReference>
<dbReference type="CDD" id="cd24010">
    <property type="entry name" value="ASKHA_NBD_AcK_PK"/>
    <property type="match status" value="1"/>
</dbReference>
<feature type="binding site" evidence="11">
    <location>
        <position position="90"/>
    </location>
    <ligand>
        <name>substrate</name>
    </ligand>
</feature>
<dbReference type="PROSITE" id="PS01075">
    <property type="entry name" value="ACETATE_KINASE_1"/>
    <property type="match status" value="1"/>
</dbReference>
<dbReference type="FunFam" id="3.30.420.40:FF:000042">
    <property type="entry name" value="Acetate kinase"/>
    <property type="match status" value="1"/>
</dbReference>
<feature type="binding site" evidence="11">
    <location>
        <begin position="207"/>
        <end position="211"/>
    </location>
    <ligand>
        <name>ATP</name>
        <dbReference type="ChEBI" id="CHEBI:30616"/>
    </ligand>
</feature>
<dbReference type="eggNOG" id="COG0282">
    <property type="taxonomic scope" value="Bacteria"/>
</dbReference>
<feature type="site" description="Transition state stabilizer" evidence="11">
    <location>
        <position position="240"/>
    </location>
</feature>
<dbReference type="UniPathway" id="UPA00340">
    <property type="reaction ID" value="UER00458"/>
</dbReference>
<keyword evidence="4 11" id="KW-0963">Cytoplasm</keyword>
<comment type="function">
    <text evidence="11">Catalyzes the formation of acetyl phosphate from acetate and ATP. Can also catalyze the reverse reaction.</text>
</comment>
<evidence type="ECO:0000256" key="6">
    <source>
        <dbReference type="ARBA" id="ARBA00022723"/>
    </source>
</evidence>
<evidence type="ECO:0000256" key="2">
    <source>
        <dbReference type="ARBA" id="ARBA00008748"/>
    </source>
</evidence>
<keyword evidence="6 11" id="KW-0479">Metal-binding</keyword>
<dbReference type="FunFam" id="3.30.420.40:FF:000041">
    <property type="entry name" value="Acetate kinase"/>
    <property type="match status" value="1"/>
</dbReference>
<evidence type="ECO:0000256" key="11">
    <source>
        <dbReference type="HAMAP-Rule" id="MF_00020"/>
    </source>
</evidence>
<accession>E1SPD9</accession>
<feature type="binding site" evidence="11">
    <location>
        <position position="384"/>
    </location>
    <ligand>
        <name>Mg(2+)</name>
        <dbReference type="ChEBI" id="CHEBI:18420"/>
    </ligand>
</feature>
<dbReference type="PIRSF" id="PIRSF000722">
    <property type="entry name" value="Acetate_prop_kin"/>
    <property type="match status" value="1"/>
</dbReference>
<feature type="active site" description="Proton donor/acceptor" evidence="11">
    <location>
        <position position="147"/>
    </location>
</feature>